<proteinExistence type="predicted"/>
<dbReference type="InterPro" id="IPR029044">
    <property type="entry name" value="Nucleotide-diphossugar_trans"/>
</dbReference>
<sequence length="318" mass="37743">MDNCEISVIVAIYNAEEFLEKCLDSIKEQTFKNFEVILINDGSLDSSAEICNSYVKDDNRFKVFHIANEGVGNARNLGIKSALGKYIIHVDADDYVESEYLEILYNEIEAKQFDMVFCNFNRLYDDNKLVIENIEGCYSPIDLIKEILLGNQLGVLWNKLMRTDILKKYGLNVQNQINMCEDLHLTIRYLLKSSNIHFVNKPLYNYRYNIHSYSYNRNSNSFVSMFWVVSSLETELSEYKSFLTEYKLQLRRDLVLFGDRKEFKNIYPETYDYVIRSKVLTNFQKVLLLLEQKQIYFFVTFLLYVRKLMKKFNYFFSK</sequence>
<evidence type="ECO:0000313" key="5">
    <source>
        <dbReference type="Proteomes" id="UP000321245"/>
    </source>
</evidence>
<dbReference type="GO" id="GO:0016758">
    <property type="term" value="F:hexosyltransferase activity"/>
    <property type="evidence" value="ECO:0007669"/>
    <property type="project" value="UniProtKB-ARBA"/>
</dbReference>
<name>A0A511NKW7_9FLAO</name>
<dbReference type="STRING" id="1218108.GCA_000382425_02027"/>
<dbReference type="InterPro" id="IPR001173">
    <property type="entry name" value="Glyco_trans_2-like"/>
</dbReference>
<dbReference type="GeneID" id="84651789"/>
<evidence type="ECO:0000259" key="3">
    <source>
        <dbReference type="Pfam" id="PF00535"/>
    </source>
</evidence>
<dbReference type="EMBL" id="BJXC01000030">
    <property type="protein sequence ID" value="GEM53434.1"/>
    <property type="molecule type" value="Genomic_DNA"/>
</dbReference>
<reference evidence="4 5" key="1">
    <citation type="submission" date="2019-07" db="EMBL/GenBank/DDBJ databases">
        <title>Whole genome shotgun sequence of Empedobacter brevis NBRC 14943.</title>
        <authorList>
            <person name="Hosoyama A."/>
            <person name="Uohara A."/>
            <person name="Ohji S."/>
            <person name="Ichikawa N."/>
        </authorList>
    </citation>
    <scope>NUCLEOTIDE SEQUENCE [LARGE SCALE GENOMIC DNA]</scope>
    <source>
        <strain evidence="4 5">NBRC 14943</strain>
    </source>
</reference>
<dbReference type="Proteomes" id="UP000321245">
    <property type="component" value="Unassembled WGS sequence"/>
</dbReference>
<keyword evidence="2 4" id="KW-0808">Transferase</keyword>
<evidence type="ECO:0000256" key="1">
    <source>
        <dbReference type="ARBA" id="ARBA00022676"/>
    </source>
</evidence>
<comment type="caution">
    <text evidence="4">The sequence shown here is derived from an EMBL/GenBank/DDBJ whole genome shotgun (WGS) entry which is preliminary data.</text>
</comment>
<dbReference type="Gene3D" id="3.90.550.10">
    <property type="entry name" value="Spore Coat Polysaccharide Biosynthesis Protein SpsA, Chain A"/>
    <property type="match status" value="1"/>
</dbReference>
<dbReference type="AlphaFoldDB" id="A0A511NKW7"/>
<keyword evidence="5" id="KW-1185">Reference proteome</keyword>
<dbReference type="Pfam" id="PF00535">
    <property type="entry name" value="Glycos_transf_2"/>
    <property type="match status" value="1"/>
</dbReference>
<accession>A0A511NKW7</accession>
<dbReference type="SUPFAM" id="SSF53448">
    <property type="entry name" value="Nucleotide-diphospho-sugar transferases"/>
    <property type="match status" value="1"/>
</dbReference>
<dbReference type="CDD" id="cd00761">
    <property type="entry name" value="Glyco_tranf_GTA_type"/>
    <property type="match status" value="1"/>
</dbReference>
<dbReference type="PANTHER" id="PTHR22916">
    <property type="entry name" value="GLYCOSYLTRANSFERASE"/>
    <property type="match status" value="1"/>
</dbReference>
<dbReference type="RefSeq" id="WP_019975516.1">
    <property type="nucleotide sequence ID" value="NZ_BJXC01000030.1"/>
</dbReference>
<organism evidence="4 5">
    <name type="scientific">Empedobacter brevis NBRC 14943 = ATCC 43319</name>
    <dbReference type="NCBI Taxonomy" id="1218108"/>
    <lineage>
        <taxon>Bacteria</taxon>
        <taxon>Pseudomonadati</taxon>
        <taxon>Bacteroidota</taxon>
        <taxon>Flavobacteriia</taxon>
        <taxon>Flavobacteriales</taxon>
        <taxon>Weeksellaceae</taxon>
        <taxon>Empedobacter</taxon>
    </lineage>
</organism>
<dbReference type="PANTHER" id="PTHR22916:SF51">
    <property type="entry name" value="GLYCOSYLTRANSFERASE EPSH-RELATED"/>
    <property type="match status" value="1"/>
</dbReference>
<dbReference type="OrthoDB" id="396512at2"/>
<feature type="domain" description="Glycosyltransferase 2-like" evidence="3">
    <location>
        <begin position="7"/>
        <end position="134"/>
    </location>
</feature>
<protein>
    <submittedName>
        <fullName evidence="4">Glycosyl transferase</fullName>
    </submittedName>
</protein>
<gene>
    <name evidence="4" type="ORF">EB1_32240</name>
</gene>
<evidence type="ECO:0000256" key="2">
    <source>
        <dbReference type="ARBA" id="ARBA00022679"/>
    </source>
</evidence>
<evidence type="ECO:0000313" key="4">
    <source>
        <dbReference type="EMBL" id="GEM53434.1"/>
    </source>
</evidence>
<keyword evidence="1" id="KW-0328">Glycosyltransferase</keyword>